<comment type="caution">
    <text evidence="2">The sequence shown here is derived from an EMBL/GenBank/DDBJ whole genome shotgun (WGS) entry which is preliminary data.</text>
</comment>
<dbReference type="AlphaFoldDB" id="A0AAV4DC81"/>
<feature type="compositionally biased region" description="Acidic residues" evidence="1">
    <location>
        <begin position="275"/>
        <end position="287"/>
    </location>
</feature>
<feature type="compositionally biased region" description="Basic and acidic residues" evidence="1">
    <location>
        <begin position="134"/>
        <end position="147"/>
    </location>
</feature>
<feature type="compositionally biased region" description="Basic and acidic residues" evidence="1">
    <location>
        <begin position="1045"/>
        <end position="1057"/>
    </location>
</feature>
<feature type="compositionally biased region" description="Basic residues" evidence="1">
    <location>
        <begin position="634"/>
        <end position="653"/>
    </location>
</feature>
<feature type="compositionally biased region" description="Low complexity" evidence="1">
    <location>
        <begin position="425"/>
        <end position="453"/>
    </location>
</feature>
<feature type="compositionally biased region" description="Basic and acidic residues" evidence="1">
    <location>
        <begin position="707"/>
        <end position="738"/>
    </location>
</feature>
<feature type="compositionally biased region" description="Polar residues" evidence="1">
    <location>
        <begin position="252"/>
        <end position="262"/>
    </location>
</feature>
<feature type="compositionally biased region" description="Polar residues" evidence="1">
    <location>
        <begin position="661"/>
        <end position="695"/>
    </location>
</feature>
<feature type="compositionally biased region" description="Basic and acidic residues" evidence="1">
    <location>
        <begin position="264"/>
        <end position="274"/>
    </location>
</feature>
<feature type="region of interest" description="Disordered" evidence="1">
    <location>
        <begin position="130"/>
        <end position="360"/>
    </location>
</feature>
<feature type="compositionally biased region" description="Basic and acidic residues" evidence="1">
    <location>
        <begin position="303"/>
        <end position="315"/>
    </location>
</feature>
<proteinExistence type="predicted"/>
<feature type="compositionally biased region" description="Polar residues" evidence="1">
    <location>
        <begin position="541"/>
        <end position="572"/>
    </location>
</feature>
<accession>A0AAV4DC81</accession>
<feature type="compositionally biased region" description="Low complexity" evidence="1">
    <location>
        <begin position="575"/>
        <end position="590"/>
    </location>
</feature>
<protein>
    <submittedName>
        <fullName evidence="2">Uncharacterized protein</fullName>
    </submittedName>
</protein>
<feature type="compositionally biased region" description="Acidic residues" evidence="1">
    <location>
        <begin position="336"/>
        <end position="352"/>
    </location>
</feature>
<feature type="non-terminal residue" evidence="2">
    <location>
        <position position="1"/>
    </location>
</feature>
<keyword evidence="3" id="KW-1185">Reference proteome</keyword>
<feature type="compositionally biased region" description="Basic and acidic residues" evidence="1">
    <location>
        <begin position="326"/>
        <end position="335"/>
    </location>
</feature>
<evidence type="ECO:0000313" key="2">
    <source>
        <dbReference type="EMBL" id="GFO41867.1"/>
    </source>
</evidence>
<feature type="compositionally biased region" description="Basic and acidic residues" evidence="1">
    <location>
        <begin position="618"/>
        <end position="628"/>
    </location>
</feature>
<feature type="region of interest" description="Disordered" evidence="1">
    <location>
        <begin position="511"/>
        <end position="885"/>
    </location>
</feature>
<evidence type="ECO:0000313" key="3">
    <source>
        <dbReference type="Proteomes" id="UP000735302"/>
    </source>
</evidence>
<evidence type="ECO:0000256" key="1">
    <source>
        <dbReference type="SAM" id="MobiDB-lite"/>
    </source>
</evidence>
<feature type="compositionally biased region" description="Basic and acidic residues" evidence="1">
    <location>
        <begin position="752"/>
        <end position="761"/>
    </location>
</feature>
<sequence length="1104" mass="123421">DDDLASLRMAALKTLKPKVQPIQQLVSVSGMNRPHQSTALEEYPASADIVSEFHYQPEPLPEPEPGVYPNQDMTVPPPSLPRSLHISGLQQLPSHVPVWRSTFPNRRPGPRNFQPLGFNLNNRLPFNARIPHRTFGDRGRPSFDRGRRFQRRGYQPDRKGHAFFNRPPGPISGVAESHKPSVEDSAGGNLIVIRPRGTDKSISAGGDNTVMLRKEENVPPPGKLTAREGSARPKLSLPQDKYHSSLAVPSAAEQNVEGSSSVLKPRDKFSRYNDSDSEEEEEEEEHSDIDNITNEIDNFLNDRNTEDTAIHRNVEQSDSEVAETSFKVEVHKLDISEDEDDKHDAENDEESKDLEALVANDDKSDLDALASEDASLADVADIEVDEAVDFLEPVESGTEMAGNVINDPNGLNQSVLAKENDKPGKSSNSPKSSSSSSSSSPSSSSSSESSDSSTDNENEEKEDEIVATKSSSDDLDDILSKDAPDKTEVNCVSPAKDPELTDLSSLAILSPGQHISPTHSPLRPLVQRSTSPISPDPLSPKISNFRRSMTRSPIGTENYHKSSLSPNKTSPFGQRPKSPTPLLRRPLSPKCASRSPERKKGRPISPGQLSNHRRRSISPKEKFYERRRSISPRGRPRRRSVSPRRKNIPRKKSGSPFVSKRLSNSPHRPSSPLKNTIRDPSTSQRSRSPAGSVRQTYLRKGNGSPVGREKRAERFGGKYYGRDSKSSSGRSRNEDKYNRVSSGSRYQRSRSHSRERYKKPIEVNTGKDSPHRMGEKSNCERKQVAKLPPPQIDLDKLTPEERAKIEARRKKFSSNEITIDPDKKVSLKSIKERPKKQKKSKEKGSVKSGEAFDAGEVKVPRKHKKDFSEADSSTKKYSHTSEKSINSLGRSIKDRLGHAKLSNHIYHADPVSDDDDDDDDIDEHINKRLTSSIVKAKPFKANIPDEKLKIEVQVSPKKTKLKAKPDFSKVYSVSAKRNIVEEDEEEEEEETVVVKKMKKHKKKKKKLSREDREVGLIVAGDSEDGVKEEPSDELVKPTRPSIMERLGKKVSLEPAVKKDKRKKRKQPTDEPMTELDAKIQKIKEKNAAIARRQQEIARDKEIYG</sequence>
<dbReference type="Proteomes" id="UP000735302">
    <property type="component" value="Unassembled WGS sequence"/>
</dbReference>
<name>A0AAV4DC81_9GAST</name>
<feature type="compositionally biased region" description="Basic and acidic residues" evidence="1">
    <location>
        <begin position="478"/>
        <end position="488"/>
    </location>
</feature>
<feature type="compositionally biased region" description="Basic and acidic residues" evidence="1">
    <location>
        <begin position="820"/>
        <end position="832"/>
    </location>
</feature>
<gene>
    <name evidence="2" type="ORF">PoB_006837200</name>
</gene>
<feature type="compositionally biased region" description="Acidic residues" evidence="1">
    <location>
        <begin position="454"/>
        <end position="465"/>
    </location>
</feature>
<feature type="compositionally biased region" description="Basic and acidic residues" evidence="1">
    <location>
        <begin position="793"/>
        <end position="806"/>
    </location>
</feature>
<organism evidence="2 3">
    <name type="scientific">Plakobranchus ocellatus</name>
    <dbReference type="NCBI Taxonomy" id="259542"/>
    <lineage>
        <taxon>Eukaryota</taxon>
        <taxon>Metazoa</taxon>
        <taxon>Spiralia</taxon>
        <taxon>Lophotrochozoa</taxon>
        <taxon>Mollusca</taxon>
        <taxon>Gastropoda</taxon>
        <taxon>Heterobranchia</taxon>
        <taxon>Euthyneura</taxon>
        <taxon>Panpulmonata</taxon>
        <taxon>Sacoglossa</taxon>
        <taxon>Placobranchoidea</taxon>
        <taxon>Plakobranchidae</taxon>
        <taxon>Plakobranchus</taxon>
    </lineage>
</organism>
<feature type="compositionally biased region" description="Basic and acidic residues" evidence="1">
    <location>
        <begin position="866"/>
        <end position="882"/>
    </location>
</feature>
<feature type="compositionally biased region" description="Basic and acidic residues" evidence="1">
    <location>
        <begin position="768"/>
        <end position="783"/>
    </location>
</feature>
<reference evidence="2 3" key="1">
    <citation type="journal article" date="2021" name="Elife">
        <title>Chloroplast acquisition without the gene transfer in kleptoplastic sea slugs, Plakobranchus ocellatus.</title>
        <authorList>
            <person name="Maeda T."/>
            <person name="Takahashi S."/>
            <person name="Yoshida T."/>
            <person name="Shimamura S."/>
            <person name="Takaki Y."/>
            <person name="Nagai Y."/>
            <person name="Toyoda A."/>
            <person name="Suzuki Y."/>
            <person name="Arimoto A."/>
            <person name="Ishii H."/>
            <person name="Satoh N."/>
            <person name="Nishiyama T."/>
            <person name="Hasebe M."/>
            <person name="Maruyama T."/>
            <person name="Minagawa J."/>
            <person name="Obokata J."/>
            <person name="Shigenobu S."/>
        </authorList>
    </citation>
    <scope>NUCLEOTIDE SEQUENCE [LARGE SCALE GENOMIC DNA]</scope>
</reference>
<feature type="region of interest" description="Disordered" evidence="1">
    <location>
        <begin position="1044"/>
        <end position="1079"/>
    </location>
</feature>
<dbReference type="EMBL" id="BLXT01007728">
    <property type="protein sequence ID" value="GFO41867.1"/>
    <property type="molecule type" value="Genomic_DNA"/>
</dbReference>
<feature type="region of interest" description="Disordered" evidence="1">
    <location>
        <begin position="390"/>
        <end position="499"/>
    </location>
</feature>